<name>Q1EHX6_9ZZZZ</name>
<gene>
    <name evidence="2" type="ORF">10D02-29</name>
</gene>
<evidence type="ECO:0000313" key="2">
    <source>
        <dbReference type="EMBL" id="CAK32563.1"/>
    </source>
</evidence>
<dbReference type="Gene3D" id="3.30.70.1230">
    <property type="entry name" value="Nucleotide cyclase"/>
    <property type="match status" value="1"/>
</dbReference>
<dbReference type="AlphaFoldDB" id="Q1EHX6"/>
<reference evidence="2" key="1">
    <citation type="submission" date="2006-06" db="EMBL/GenBank/DDBJ databases">
        <title>Construction and analysis of a metagenomic library from a deep-sea sediment of east Pacific nodule Province.</title>
        <authorList>
            <person name="Xu M."/>
            <person name="Xiao X."/>
            <person name="Wang F."/>
        </authorList>
    </citation>
    <scope>NUCLEOTIDE SEQUENCE</scope>
</reference>
<dbReference type="Gene3D" id="3.40.50.10070">
    <property type="entry name" value="TolB, N-terminal domain"/>
    <property type="match status" value="1"/>
</dbReference>
<evidence type="ECO:0000259" key="1">
    <source>
        <dbReference type="PROSITE" id="PS50125"/>
    </source>
</evidence>
<dbReference type="SUPFAM" id="SSF55073">
    <property type="entry name" value="Nucleotide cyclase"/>
    <property type="match status" value="1"/>
</dbReference>
<accession>Q1EHX6</accession>
<sequence>MKRRLTAILAADVVGYSRLIRADEEGTITALKALHADLIDPKISEHHGRIVKLMGDGTLAEFPSVVDAVRAAAEIQQAAAERNANRPADKRIEFRIGVNLGDVLIDGDDIHGDGVNVAARLEALAEPGGLCISSAVYEQVRDRIKLPFQDMGEQEFKNIDRPVRVWRLAATSEQPPSGDAVEAEPLPLPDKPSIAVLAFENMSGDPEQDYFADGITEDITTALSRISSLFVIARNSAFTYKGKSIDVRQVGRELGVRYVLEGSVRRGGDRLRISGQLIDTDTGAHIWADKFDSTIEDVFDLQDRVTAMVAGAIEPSITQAEIKRASHTAFKLTTTC</sequence>
<dbReference type="GO" id="GO:0035556">
    <property type="term" value="P:intracellular signal transduction"/>
    <property type="evidence" value="ECO:0007669"/>
    <property type="project" value="InterPro"/>
</dbReference>
<dbReference type="InterPro" id="IPR050697">
    <property type="entry name" value="Adenylyl/Guanylyl_Cyclase_3/4"/>
</dbReference>
<dbReference type="PANTHER" id="PTHR43081">
    <property type="entry name" value="ADENYLATE CYCLASE, TERMINAL-DIFFERENTIATION SPECIFIC-RELATED"/>
    <property type="match status" value="1"/>
</dbReference>
<proteinExistence type="predicted"/>
<dbReference type="InterPro" id="IPR001054">
    <property type="entry name" value="A/G_cyclase"/>
</dbReference>
<dbReference type="PANTHER" id="PTHR43081:SF19">
    <property type="entry name" value="PH-SENSITIVE ADENYLATE CYCLASE RV1264"/>
    <property type="match status" value="1"/>
</dbReference>
<organism evidence="2">
    <name type="scientific">uncultured organism</name>
    <dbReference type="NCBI Taxonomy" id="155900"/>
    <lineage>
        <taxon>unclassified sequences</taxon>
        <taxon>environmental samples</taxon>
    </lineage>
</organism>
<feature type="domain" description="Guanylate cyclase" evidence="1">
    <location>
        <begin position="7"/>
        <end position="122"/>
    </location>
</feature>
<protein>
    <submittedName>
        <fullName evidence="2">Adenylate cyclase 3</fullName>
    </submittedName>
</protein>
<dbReference type="InterPro" id="IPR029787">
    <property type="entry name" value="Nucleotide_cyclase"/>
</dbReference>
<dbReference type="EMBL" id="AM270418">
    <property type="protein sequence ID" value="CAK32563.1"/>
    <property type="molecule type" value="Genomic_DNA"/>
</dbReference>
<dbReference type="CDD" id="cd07302">
    <property type="entry name" value="CHD"/>
    <property type="match status" value="1"/>
</dbReference>
<dbReference type="PROSITE" id="PS50125">
    <property type="entry name" value="GUANYLATE_CYCLASE_2"/>
    <property type="match status" value="1"/>
</dbReference>
<dbReference type="Pfam" id="PF00211">
    <property type="entry name" value="Guanylate_cyc"/>
    <property type="match status" value="1"/>
</dbReference>
<dbReference type="GO" id="GO:0006171">
    <property type="term" value="P:cAMP biosynthetic process"/>
    <property type="evidence" value="ECO:0007669"/>
    <property type="project" value="TreeGrafter"/>
</dbReference>